<dbReference type="Proteomes" id="UP000503840">
    <property type="component" value="Unassembled WGS sequence"/>
</dbReference>
<feature type="transmembrane region" description="Helical" evidence="1">
    <location>
        <begin position="30"/>
        <end position="52"/>
    </location>
</feature>
<feature type="transmembrane region" description="Helical" evidence="1">
    <location>
        <begin position="261"/>
        <end position="283"/>
    </location>
</feature>
<protein>
    <recommendedName>
        <fullName evidence="2">EamA domain-containing protein</fullName>
    </recommendedName>
</protein>
<keyword evidence="1" id="KW-1133">Transmembrane helix</keyword>
<dbReference type="Pfam" id="PF00892">
    <property type="entry name" value="EamA"/>
    <property type="match status" value="2"/>
</dbReference>
<dbReference type="PANTHER" id="PTHR22911">
    <property type="entry name" value="ACYL-MALONYL CONDENSING ENZYME-RELATED"/>
    <property type="match status" value="1"/>
</dbReference>
<dbReference type="InterPro" id="IPR037185">
    <property type="entry name" value="EmrE-like"/>
</dbReference>
<keyword evidence="1" id="KW-0812">Transmembrane</keyword>
<feature type="transmembrane region" description="Helical" evidence="1">
    <location>
        <begin position="170"/>
        <end position="190"/>
    </location>
</feature>
<feature type="transmembrane region" description="Helical" evidence="1">
    <location>
        <begin position="289"/>
        <end position="308"/>
    </location>
</feature>
<feature type="domain" description="EamA" evidence="2">
    <location>
        <begin position="33"/>
        <end position="158"/>
    </location>
</feature>
<feature type="transmembrane region" description="Helical" evidence="1">
    <location>
        <begin position="202"/>
        <end position="224"/>
    </location>
</feature>
<dbReference type="EMBL" id="BLVO01000004">
    <property type="protein sequence ID" value="GFM31846.1"/>
    <property type="molecule type" value="Genomic_DNA"/>
</dbReference>
<feature type="transmembrane region" description="Helical" evidence="1">
    <location>
        <begin position="111"/>
        <end position="134"/>
    </location>
</feature>
<keyword evidence="1" id="KW-0472">Membrane</keyword>
<dbReference type="SUPFAM" id="SSF103481">
    <property type="entry name" value="Multidrug resistance efflux transporter EmrE"/>
    <property type="match status" value="2"/>
</dbReference>
<feature type="transmembrane region" description="Helical" evidence="1">
    <location>
        <begin position="141"/>
        <end position="158"/>
    </location>
</feature>
<evidence type="ECO:0000313" key="4">
    <source>
        <dbReference type="Proteomes" id="UP000503840"/>
    </source>
</evidence>
<evidence type="ECO:0000259" key="2">
    <source>
        <dbReference type="Pfam" id="PF00892"/>
    </source>
</evidence>
<evidence type="ECO:0000256" key="1">
    <source>
        <dbReference type="SAM" id="Phobius"/>
    </source>
</evidence>
<feature type="transmembrane region" description="Helical" evidence="1">
    <location>
        <begin position="236"/>
        <end position="254"/>
    </location>
</feature>
<comment type="caution">
    <text evidence="3">The sequence shown here is derived from an EMBL/GenBank/DDBJ whole genome shotgun (WGS) entry which is preliminary data.</text>
</comment>
<accession>A0A7J0BDV3</accession>
<dbReference type="InterPro" id="IPR000620">
    <property type="entry name" value="EamA_dom"/>
</dbReference>
<feature type="domain" description="EamA" evidence="2">
    <location>
        <begin position="171"/>
        <end position="306"/>
    </location>
</feature>
<proteinExistence type="predicted"/>
<dbReference type="AlphaFoldDB" id="A0A7J0BDV3"/>
<sequence>MKKTSSRAGSGSVPYAAVQSTTDRLPLGPLLRVLAGGTMISFAAVFVKLVNVGPSTSVFYRVFFGGVALLILALARGERLRVGRGIWGIVLAAAFFFTLDLEAWHRSILYVGPGLATILGNFQVFILAFIGAVVFKERISLRLIMALPLAIGGLWLLLGVDVGGLPEGTIPGVIFGLLTAVFYACYILTLRRSQGVAGRLPLIMNMAVVSLGTALFSGISSQFHDVSFAIPTLQDGGYLIAYGLLCQGVGWVLLSSALPKLPAAVAGLLMLIQPTLSFIWDILLFDRPTGPLGVLGACMAIFAIWVGISGQQSAQRRTINK</sequence>
<feature type="transmembrane region" description="Helical" evidence="1">
    <location>
        <begin position="58"/>
        <end position="75"/>
    </location>
</feature>
<feature type="transmembrane region" description="Helical" evidence="1">
    <location>
        <begin position="82"/>
        <end position="99"/>
    </location>
</feature>
<name>A0A7J0BDV3_9BACT</name>
<dbReference type="GO" id="GO:0016020">
    <property type="term" value="C:membrane"/>
    <property type="evidence" value="ECO:0007669"/>
    <property type="project" value="InterPro"/>
</dbReference>
<dbReference type="RefSeq" id="WP_174403544.1">
    <property type="nucleotide sequence ID" value="NZ_BLVO01000004.1"/>
</dbReference>
<gene>
    <name evidence="3" type="ORF">DSM101010T_02110</name>
</gene>
<keyword evidence="4" id="KW-1185">Reference proteome</keyword>
<reference evidence="3 4" key="1">
    <citation type="submission" date="2020-05" db="EMBL/GenBank/DDBJ databases">
        <title>Draft genome sequence of Desulfovibrio sp. strain HN2T.</title>
        <authorList>
            <person name="Ueno A."/>
            <person name="Tamazawa S."/>
            <person name="Tamamura S."/>
            <person name="Murakami T."/>
            <person name="Kiyama T."/>
            <person name="Inomata H."/>
            <person name="Amano Y."/>
            <person name="Miyakawa K."/>
            <person name="Tamaki H."/>
            <person name="Naganuma T."/>
            <person name="Kaneko K."/>
        </authorList>
    </citation>
    <scope>NUCLEOTIDE SEQUENCE [LARGE SCALE GENOMIC DNA]</scope>
    <source>
        <strain evidence="3 4">HN2</strain>
    </source>
</reference>
<organism evidence="3 4">
    <name type="scientific">Desulfovibrio subterraneus</name>
    <dbReference type="NCBI Taxonomy" id="2718620"/>
    <lineage>
        <taxon>Bacteria</taxon>
        <taxon>Pseudomonadati</taxon>
        <taxon>Thermodesulfobacteriota</taxon>
        <taxon>Desulfovibrionia</taxon>
        <taxon>Desulfovibrionales</taxon>
        <taxon>Desulfovibrionaceae</taxon>
        <taxon>Desulfovibrio</taxon>
    </lineage>
</organism>
<evidence type="ECO:0000313" key="3">
    <source>
        <dbReference type="EMBL" id="GFM31846.1"/>
    </source>
</evidence>